<sequence length="67" mass="7786">MVEVSEDFSLSQNRNFASKSLPVGTPQNVSRKYFPFLLILHWRVRICQLGRGATLTDFEKNCKERIL</sequence>
<proteinExistence type="predicted"/>
<dbReference type="Proteomes" id="UP000265798">
    <property type="component" value="Unassembled WGS sequence"/>
</dbReference>
<organism evidence="1 2">
    <name type="scientific">Leptospira stimsonii</name>
    <dbReference type="NCBI Taxonomy" id="2202203"/>
    <lineage>
        <taxon>Bacteria</taxon>
        <taxon>Pseudomonadati</taxon>
        <taxon>Spirochaetota</taxon>
        <taxon>Spirochaetia</taxon>
        <taxon>Leptospirales</taxon>
        <taxon>Leptospiraceae</taxon>
        <taxon>Leptospira</taxon>
    </lineage>
</organism>
<dbReference type="AlphaFoldDB" id="A0A396ZCS5"/>
<reference evidence="2" key="1">
    <citation type="submission" date="2018-05" db="EMBL/GenBank/DDBJ databases">
        <title>Leptospira yasudae sp. nov. and Leptospira stimsonii sp. nov., two pathogenic species of the genus Leptospira isolated from environmental sources.</title>
        <authorList>
            <person name="Casanovas-Massana A."/>
            <person name="Hamond C."/>
            <person name="Santos L.A."/>
            <person name="Hacker K.P."/>
            <person name="Balassiano I."/>
            <person name="Medeiros M.A."/>
            <person name="Reis M.G."/>
            <person name="Ko A.I."/>
            <person name="Wunder E.A."/>
        </authorList>
    </citation>
    <scope>NUCLEOTIDE SEQUENCE [LARGE SCALE GENOMIC DNA]</scope>
    <source>
        <strain evidence="2">Yale</strain>
    </source>
</reference>
<gene>
    <name evidence="1" type="ORF">DLM75_11150</name>
</gene>
<dbReference type="EMBL" id="QHCT01000002">
    <property type="protein sequence ID" value="RHX90910.1"/>
    <property type="molecule type" value="Genomic_DNA"/>
</dbReference>
<protein>
    <submittedName>
        <fullName evidence="1">Uncharacterized protein</fullName>
    </submittedName>
</protein>
<accession>A0A396ZCS5</accession>
<comment type="caution">
    <text evidence="1">The sequence shown here is derived from an EMBL/GenBank/DDBJ whole genome shotgun (WGS) entry which is preliminary data.</text>
</comment>
<evidence type="ECO:0000313" key="1">
    <source>
        <dbReference type="EMBL" id="RHX90910.1"/>
    </source>
</evidence>
<evidence type="ECO:0000313" key="2">
    <source>
        <dbReference type="Proteomes" id="UP000265798"/>
    </source>
</evidence>
<name>A0A396ZCS5_9LEPT</name>